<dbReference type="EMBL" id="JASSPP010000002">
    <property type="protein sequence ID" value="MDK9580225.1"/>
    <property type="molecule type" value="Genomic_DNA"/>
</dbReference>
<proteinExistence type="predicted"/>
<dbReference type="InterPro" id="IPR000600">
    <property type="entry name" value="ROK"/>
</dbReference>
<dbReference type="InterPro" id="IPR043129">
    <property type="entry name" value="ATPase_NBD"/>
</dbReference>
<comment type="caution">
    <text evidence="1">The sequence shown here is derived from an EMBL/GenBank/DDBJ whole genome shotgun (WGS) entry which is preliminary data.</text>
</comment>
<gene>
    <name evidence="1" type="ORF">QQA45_01650</name>
</gene>
<name>A0ABT7HJS3_9FUSO</name>
<evidence type="ECO:0000313" key="2">
    <source>
        <dbReference type="Proteomes" id="UP001225134"/>
    </source>
</evidence>
<dbReference type="PANTHER" id="PTHR18964:SF165">
    <property type="entry name" value="BETA-GLUCOSIDE KINASE"/>
    <property type="match status" value="1"/>
</dbReference>
<dbReference type="RefSeq" id="WP_285152607.1">
    <property type="nucleotide sequence ID" value="NZ_JASSPP010000002.1"/>
</dbReference>
<organism evidence="1 2">
    <name type="scientific">Sneathia sanguinegens</name>
    <dbReference type="NCBI Taxonomy" id="40543"/>
    <lineage>
        <taxon>Bacteria</taxon>
        <taxon>Fusobacteriati</taxon>
        <taxon>Fusobacteriota</taxon>
        <taxon>Fusobacteriia</taxon>
        <taxon>Fusobacteriales</taxon>
        <taxon>Leptotrichiaceae</taxon>
        <taxon>Sneathia</taxon>
    </lineage>
</organism>
<protein>
    <submittedName>
        <fullName evidence="1">ROK family protein</fullName>
    </submittedName>
</protein>
<dbReference type="Proteomes" id="UP001225134">
    <property type="component" value="Unassembled WGS sequence"/>
</dbReference>
<dbReference type="SUPFAM" id="SSF53067">
    <property type="entry name" value="Actin-like ATPase domain"/>
    <property type="match status" value="1"/>
</dbReference>
<dbReference type="Gene3D" id="3.30.420.40">
    <property type="match status" value="2"/>
</dbReference>
<evidence type="ECO:0000313" key="1">
    <source>
        <dbReference type="EMBL" id="MDK9580225.1"/>
    </source>
</evidence>
<accession>A0ABT7HJS3</accession>
<dbReference type="PANTHER" id="PTHR18964">
    <property type="entry name" value="ROK (REPRESSOR, ORF, KINASE) FAMILY"/>
    <property type="match status" value="1"/>
</dbReference>
<dbReference type="Pfam" id="PF00480">
    <property type="entry name" value="ROK"/>
    <property type="match status" value="1"/>
</dbReference>
<sequence length="199" mass="21810">MNILCFDIGGTSIKYTLFTQDNIDNLTILSEKTSSNILEQILNIIEKYPSISAVGISSAGVIDNKQGKVIYAGPTIPNYIGTELKKNVEAKFNVPCIVENDVNSAAYGEYVYNKEKSPVFCLTVGTGVGGAIIINDEIYTGANFSACEIGYLPIKSSYFQDISSTKYLVDLVSKKLNKKVDGLYIFEEAKKVLNFAKKL</sequence>
<keyword evidence="2" id="KW-1185">Reference proteome</keyword>
<reference evidence="1 2" key="1">
    <citation type="submission" date="2023-06" db="EMBL/GenBank/DDBJ databases">
        <title>Antibody response to the Sneathia vaginalis cytopathogenic toxin A during pregnancy.</title>
        <authorList>
            <person name="Mccoy Z.T."/>
            <person name="Serrano M.G."/>
            <person name="Spaine K."/>
            <person name="Edwards D.J."/>
            <person name="Buck G.A."/>
            <person name="Jefferson K."/>
        </authorList>
    </citation>
    <scope>NUCLEOTIDE SEQUENCE [LARGE SCALE GENOMIC DNA]</scope>
    <source>
        <strain evidence="1 2">CCUG 42621</strain>
    </source>
</reference>